<keyword evidence="2" id="KW-0408">Iron</keyword>
<dbReference type="Proteomes" id="UP001230188">
    <property type="component" value="Unassembled WGS sequence"/>
</dbReference>
<evidence type="ECO:0000313" key="8">
    <source>
        <dbReference type="Proteomes" id="UP001230188"/>
    </source>
</evidence>
<accession>A0AAD7U6J3</accession>
<dbReference type="CDD" id="cd02440">
    <property type="entry name" value="AdoMet_MTases"/>
    <property type="match status" value="1"/>
</dbReference>
<reference evidence="7" key="1">
    <citation type="submission" date="2023-01" db="EMBL/GenBank/DDBJ databases">
        <title>Metagenome sequencing of chrysophaentin producing Chrysophaeum taylorii.</title>
        <authorList>
            <person name="Davison J."/>
            <person name="Bewley C."/>
        </authorList>
    </citation>
    <scope>NUCLEOTIDE SEQUENCE</scope>
    <source>
        <strain evidence="7">NIES-1699</strain>
    </source>
</reference>
<keyword evidence="1" id="KW-0560">Oxidoreductase</keyword>
<dbReference type="NCBIfam" id="TIGR04344">
    <property type="entry name" value="ovoA_Nterm"/>
    <property type="match status" value="1"/>
</dbReference>
<feature type="domain" description="Sulfatase-modifying factor enzyme-like" evidence="4">
    <location>
        <begin position="255"/>
        <end position="513"/>
    </location>
</feature>
<feature type="domain" description="Methyltransferase" evidence="6">
    <location>
        <begin position="605"/>
        <end position="720"/>
    </location>
</feature>
<dbReference type="InterPro" id="IPR025714">
    <property type="entry name" value="Methyltranfer_dom"/>
</dbReference>
<name>A0AAD7U6J3_9STRA</name>
<feature type="domain" description="DinB-like" evidence="5">
    <location>
        <begin position="72"/>
        <end position="210"/>
    </location>
</feature>
<dbReference type="Pfam" id="PF13847">
    <property type="entry name" value="Methyltransf_31"/>
    <property type="match status" value="1"/>
</dbReference>
<dbReference type="Gene3D" id="3.90.1580.10">
    <property type="entry name" value="paralog of FGE (formylglycine-generating enzyme)"/>
    <property type="match status" value="1"/>
</dbReference>
<protein>
    <recommendedName>
        <fullName evidence="9">Generic methyltransferase</fullName>
    </recommendedName>
</protein>
<gene>
    <name evidence="7" type="ORF">CTAYLR_006374</name>
</gene>
<dbReference type="Pfam" id="PF03781">
    <property type="entry name" value="FGE-sulfatase"/>
    <property type="match status" value="1"/>
</dbReference>
<proteinExistence type="predicted"/>
<dbReference type="InterPro" id="IPR051043">
    <property type="entry name" value="Sulfatase_Mod_Factor_Kinase"/>
</dbReference>
<dbReference type="InterPro" id="IPR016187">
    <property type="entry name" value="CTDL_fold"/>
</dbReference>
<evidence type="ECO:0008006" key="9">
    <source>
        <dbReference type="Google" id="ProtNLM"/>
    </source>
</evidence>
<evidence type="ECO:0000259" key="6">
    <source>
        <dbReference type="Pfam" id="PF13847"/>
    </source>
</evidence>
<dbReference type="InterPro" id="IPR024775">
    <property type="entry name" value="DinB-like"/>
</dbReference>
<dbReference type="PANTHER" id="PTHR23150">
    <property type="entry name" value="SULFATASE MODIFYING FACTOR 1, 2"/>
    <property type="match status" value="1"/>
</dbReference>
<dbReference type="InterPro" id="IPR005532">
    <property type="entry name" value="SUMF_dom"/>
</dbReference>
<evidence type="ECO:0000256" key="3">
    <source>
        <dbReference type="ARBA" id="ARBA00037882"/>
    </source>
</evidence>
<keyword evidence="8" id="KW-1185">Reference proteome</keyword>
<dbReference type="InterPro" id="IPR027577">
    <property type="entry name" value="OvoA_Nterm"/>
</dbReference>
<dbReference type="Pfam" id="PF12867">
    <property type="entry name" value="DinB_2"/>
    <property type="match status" value="1"/>
</dbReference>
<evidence type="ECO:0000256" key="1">
    <source>
        <dbReference type="ARBA" id="ARBA00023002"/>
    </source>
</evidence>
<dbReference type="PANTHER" id="PTHR23150:SF26">
    <property type="entry name" value="GENERIC METHYLTRANSFERASE"/>
    <property type="match status" value="1"/>
</dbReference>
<comment type="pathway">
    <text evidence="3">Amino-acid biosynthesis; ergothioneine biosynthesis.</text>
</comment>
<organism evidence="7 8">
    <name type="scientific">Chrysophaeum taylorii</name>
    <dbReference type="NCBI Taxonomy" id="2483200"/>
    <lineage>
        <taxon>Eukaryota</taxon>
        <taxon>Sar</taxon>
        <taxon>Stramenopiles</taxon>
        <taxon>Ochrophyta</taxon>
        <taxon>Pelagophyceae</taxon>
        <taxon>Pelagomonadales</taxon>
        <taxon>Pelagomonadaceae</taxon>
        <taxon>Chrysophaeum</taxon>
    </lineage>
</organism>
<dbReference type="EMBL" id="JAQMWT010000578">
    <property type="protein sequence ID" value="KAJ8599207.1"/>
    <property type="molecule type" value="Genomic_DNA"/>
</dbReference>
<dbReference type="GO" id="GO:0120147">
    <property type="term" value="F:formylglycine-generating oxidase activity"/>
    <property type="evidence" value="ECO:0007669"/>
    <property type="project" value="TreeGrafter"/>
</dbReference>
<sequence>MSGRAAALVRAIVRRSGAWGCGDMLGERAGRGRGLSASPRSAGDSGVEVRSLAPPRLELRGASLREELEKYFENGWALTEALFAGLRDERAFYEPAAHGLRHPLIFYYGHPAALAINKLRVGGLREGPLHAEFERLFETGVDEMRWDDVVSSNDNKDKWPELDEVCDYRARAREVVIETIRKIKNDDDDNGAAAWCIAMICEHERIHLETSSVLVREMDLGLVRRPAEWPADHPSAFDNNTNNEKTTTTPRFYEVEGMTVNLGKSKRDTYGWDNEFGSRRVSVENFECSNLVTNSEFLEFVKAGGYRDPTLWDEAGWGWRTFRNAKWPHFWVPSGPAGLDDYKLRLVFEEVDLPPALPAEVNAHEGRAYARWLERRDNSTTYRMITEAEHYVVRERVGKVSLSDPSLDRRDAEACEAAGVNLNLAWGSPSAVSPNRLEEPAGNVWHWCEDDFAALPGFAPDPLYDDFSTPCFDGQHTVIHGGSFASTGNETSVYARFHFRPHFHQHAGVRLARTAKAARPPELTSYDPAPPLARGWIPQKYADVLGGEGKFKYESESQLEAYLGLHFGGSRVLAERGSPTRAFVADLEFSLDFPRRCAEAVPGGGESFLDVGCAVGGACFAAASKFDKIVGIDYSRKFVETATTLAAGATVKGVSLGAAKPNCRFLVGDASDPETLQSLGTFDAVLAANLLCRLPKPSAFLEALPNLVSPRGHVLLVSPYSFMPEYTPEPAEWLDPDTLKAKMAGLGFDLRSDSHLPLLIKDHARKFQLIFSNALLFQQQRRSNYY</sequence>
<comment type="caution">
    <text evidence="7">The sequence shown here is derived from an EMBL/GenBank/DDBJ whole genome shotgun (WGS) entry which is preliminary data.</text>
</comment>
<evidence type="ECO:0000256" key="2">
    <source>
        <dbReference type="ARBA" id="ARBA00023004"/>
    </source>
</evidence>
<evidence type="ECO:0000259" key="5">
    <source>
        <dbReference type="Pfam" id="PF12867"/>
    </source>
</evidence>
<dbReference type="InterPro" id="IPR029063">
    <property type="entry name" value="SAM-dependent_MTases_sf"/>
</dbReference>
<evidence type="ECO:0000259" key="4">
    <source>
        <dbReference type="Pfam" id="PF03781"/>
    </source>
</evidence>
<dbReference type="AlphaFoldDB" id="A0AAD7U6J3"/>
<dbReference type="SUPFAM" id="SSF53335">
    <property type="entry name" value="S-adenosyl-L-methionine-dependent methyltransferases"/>
    <property type="match status" value="1"/>
</dbReference>
<dbReference type="InterPro" id="IPR042095">
    <property type="entry name" value="SUMF_sf"/>
</dbReference>
<evidence type="ECO:0000313" key="7">
    <source>
        <dbReference type="EMBL" id="KAJ8599207.1"/>
    </source>
</evidence>
<dbReference type="Gene3D" id="3.40.50.150">
    <property type="entry name" value="Vaccinia Virus protein VP39"/>
    <property type="match status" value="1"/>
</dbReference>
<dbReference type="SUPFAM" id="SSF56436">
    <property type="entry name" value="C-type lectin-like"/>
    <property type="match status" value="1"/>
</dbReference>